<accession>A0A0E9LRR1</accession>
<protein>
    <recommendedName>
        <fullName evidence="1">SH3b domain-containing protein</fullName>
    </recommendedName>
</protein>
<dbReference type="Proteomes" id="UP000032900">
    <property type="component" value="Unassembled WGS sequence"/>
</dbReference>
<gene>
    <name evidence="2" type="ORF">JCM15548_14797</name>
</gene>
<sequence>MKTLQLIILICLMGLIPIKSQELGYINDSDGYSNLRLEPSDESDIIGIILKGQEFDFYPDISSDWWKVSFKFRTGFMHRSRIKDFDRVKAEIGQFFHAFYSTDRNNVELGEGFNEKLFLLTQDYPLAALTSFCEQRKEIQVFLISEYESPIHDLLDLQLIYSRLISVNSTCSEAYRIADALKRAANNIGIELKNIKSFIDSIPDFNRPDKHKGTSNIWFTSSINGKSITFYLNHPQIDTYSKMFYQGQLGLMDDALTFSILDSLLTNNSVTRPFYIHTFNSALRIADGALAESIGTQCQQFMDKYPCEFISLKSKKEYSDNYNKWIDLAAFEYYFDENAIEKITIKYESLKGRCNVPDSEFDYIEDRLIEFIKENE</sequence>
<evidence type="ECO:0000313" key="3">
    <source>
        <dbReference type="Proteomes" id="UP000032900"/>
    </source>
</evidence>
<dbReference type="Gene3D" id="2.30.30.40">
    <property type="entry name" value="SH3 Domains"/>
    <property type="match status" value="1"/>
</dbReference>
<evidence type="ECO:0000313" key="2">
    <source>
        <dbReference type="EMBL" id="GAO27919.1"/>
    </source>
</evidence>
<dbReference type="PROSITE" id="PS51781">
    <property type="entry name" value="SH3B"/>
    <property type="match status" value="1"/>
</dbReference>
<dbReference type="STRING" id="1236989.JCM15548_14797"/>
<organism evidence="2 3">
    <name type="scientific">Geofilum rubicundum JCM 15548</name>
    <dbReference type="NCBI Taxonomy" id="1236989"/>
    <lineage>
        <taxon>Bacteria</taxon>
        <taxon>Pseudomonadati</taxon>
        <taxon>Bacteroidota</taxon>
        <taxon>Bacteroidia</taxon>
        <taxon>Marinilabiliales</taxon>
        <taxon>Marinilabiliaceae</taxon>
        <taxon>Geofilum</taxon>
    </lineage>
</organism>
<comment type="caution">
    <text evidence="2">The sequence shown here is derived from an EMBL/GenBank/DDBJ whole genome shotgun (WGS) entry which is preliminary data.</text>
</comment>
<name>A0A0E9LRR1_9BACT</name>
<dbReference type="OrthoDB" id="7054664at2"/>
<evidence type="ECO:0000259" key="1">
    <source>
        <dbReference type="PROSITE" id="PS51781"/>
    </source>
</evidence>
<dbReference type="AlphaFoldDB" id="A0A0E9LRR1"/>
<keyword evidence="3" id="KW-1185">Reference proteome</keyword>
<reference evidence="2 3" key="1">
    <citation type="journal article" date="2015" name="Microbes Environ.">
        <title>Distribution and evolution of nitrogen fixation genes in the phylum bacteroidetes.</title>
        <authorList>
            <person name="Inoue J."/>
            <person name="Oshima K."/>
            <person name="Suda W."/>
            <person name="Sakamoto M."/>
            <person name="Iino T."/>
            <person name="Noda S."/>
            <person name="Hongoh Y."/>
            <person name="Hattori M."/>
            <person name="Ohkuma M."/>
        </authorList>
    </citation>
    <scope>NUCLEOTIDE SEQUENCE [LARGE SCALE GENOMIC DNA]</scope>
    <source>
        <strain evidence="2">JCM 15548</strain>
    </source>
</reference>
<dbReference type="InterPro" id="IPR003646">
    <property type="entry name" value="SH3-like_bac-type"/>
</dbReference>
<proteinExistence type="predicted"/>
<dbReference type="EMBL" id="BAZW01000161">
    <property type="protein sequence ID" value="GAO27919.1"/>
    <property type="molecule type" value="Genomic_DNA"/>
</dbReference>
<feature type="domain" description="SH3b" evidence="1">
    <location>
        <begin position="21"/>
        <end position="86"/>
    </location>
</feature>